<keyword evidence="4" id="KW-0813">Transport</keyword>
<feature type="transmembrane region" description="Helical" evidence="6">
    <location>
        <begin position="392"/>
        <end position="412"/>
    </location>
</feature>
<comment type="similarity">
    <text evidence="2">Belongs to the multi antimicrobial extrusion (MATE) (TC 2.A.66.1) family.</text>
</comment>
<keyword evidence="8" id="KW-1185">Reference proteome</keyword>
<dbReference type="GO" id="GO:0005886">
    <property type="term" value="C:plasma membrane"/>
    <property type="evidence" value="ECO:0007669"/>
    <property type="project" value="TreeGrafter"/>
</dbReference>
<evidence type="ECO:0000256" key="6">
    <source>
        <dbReference type="SAM" id="Phobius"/>
    </source>
</evidence>
<dbReference type="RefSeq" id="WP_196153120.1">
    <property type="nucleotide sequence ID" value="NZ_JADMLG010000018.1"/>
</dbReference>
<reference evidence="7" key="1">
    <citation type="submission" date="2020-11" db="EMBL/GenBank/DDBJ databases">
        <title>Nocardia NEAU-351.nov., a novel actinomycete isolated from the cow dung.</title>
        <authorList>
            <person name="Zhang X."/>
        </authorList>
    </citation>
    <scope>NUCLEOTIDE SEQUENCE</scope>
    <source>
        <strain evidence="7">NEAU-351</strain>
    </source>
</reference>
<feature type="transmembrane region" description="Helical" evidence="6">
    <location>
        <begin position="148"/>
        <end position="166"/>
    </location>
</feature>
<protein>
    <recommendedName>
        <fullName evidence="3">Probable multidrug resistance protein NorM</fullName>
    </recommendedName>
    <alternativeName>
        <fullName evidence="5">Multidrug-efflux transporter</fullName>
    </alternativeName>
</protein>
<proteinExistence type="inferred from homology"/>
<keyword evidence="6" id="KW-0472">Membrane</keyword>
<dbReference type="Proteomes" id="UP000655751">
    <property type="component" value="Unassembled WGS sequence"/>
</dbReference>
<dbReference type="GO" id="GO:0015297">
    <property type="term" value="F:antiporter activity"/>
    <property type="evidence" value="ECO:0007669"/>
    <property type="project" value="InterPro"/>
</dbReference>
<dbReference type="PANTHER" id="PTHR43298:SF2">
    <property type="entry name" value="FMN_FAD EXPORTER YEEO-RELATED"/>
    <property type="match status" value="1"/>
</dbReference>
<dbReference type="Pfam" id="PF01554">
    <property type="entry name" value="MatE"/>
    <property type="match status" value="2"/>
</dbReference>
<comment type="function">
    <text evidence="1">Multidrug efflux pump.</text>
</comment>
<evidence type="ECO:0000256" key="5">
    <source>
        <dbReference type="ARBA" id="ARBA00031636"/>
    </source>
</evidence>
<dbReference type="InterPro" id="IPR050222">
    <property type="entry name" value="MATE_MdtK"/>
</dbReference>
<sequence length="433" mass="44027">MPIILTSATTVVLGATDTALLGHYSTDALGIAALVVPVWILATALVVPWGSATQVLVARWYGAGDQAAIRRLAGTGLAGGALIGACFAMLGAVTTPGVVALTAPDGLDRGQATAMMWILLCALPFTAMTAHLRGLLAGTGDTGGAARVAVLVAVINLSMSAILIFAVKLGPIGSAIGSVTAIAAGAGMLYRRARAMLGRSGEGWGVDRRLARPWTAIAMPDLVFSVVSYGADVVVVGVAGSLGTVSLAAHRVVGIATALIWMFVYGTGAATAILVGQRIGAGDREGRIAFARAGAVLMLAMSCTVATALTVTADRSFALVTGDPAVVEAAVAVAWTLPLVTPIMAVATIYAAQLRAAADTKGVMYASLFSTLCVTLPAVWGFTFVGDHGLLGVYYGIVVGWVARAAATYLRYRQTAARESRSGATEGADVIYS</sequence>
<feature type="transmembrane region" description="Helical" evidence="6">
    <location>
        <begin position="28"/>
        <end position="51"/>
    </location>
</feature>
<feature type="transmembrane region" description="Helical" evidence="6">
    <location>
        <begin position="72"/>
        <end position="94"/>
    </location>
</feature>
<evidence type="ECO:0000313" key="7">
    <source>
        <dbReference type="EMBL" id="MBH0780809.1"/>
    </source>
</evidence>
<evidence type="ECO:0000313" key="8">
    <source>
        <dbReference type="Proteomes" id="UP000655751"/>
    </source>
</evidence>
<dbReference type="EMBL" id="JADMLG010000018">
    <property type="protein sequence ID" value="MBH0780809.1"/>
    <property type="molecule type" value="Genomic_DNA"/>
</dbReference>
<feature type="transmembrane region" description="Helical" evidence="6">
    <location>
        <begin position="255"/>
        <end position="276"/>
    </location>
</feature>
<gene>
    <name evidence="7" type="ORF">IT779_31515</name>
</gene>
<feature type="transmembrane region" description="Helical" evidence="6">
    <location>
        <begin position="288"/>
        <end position="309"/>
    </location>
</feature>
<accession>A0A931IG43</accession>
<dbReference type="PANTHER" id="PTHR43298">
    <property type="entry name" value="MULTIDRUG RESISTANCE PROTEIN NORM-RELATED"/>
    <property type="match status" value="1"/>
</dbReference>
<dbReference type="InterPro" id="IPR002528">
    <property type="entry name" value="MATE_fam"/>
</dbReference>
<evidence type="ECO:0000256" key="4">
    <source>
        <dbReference type="ARBA" id="ARBA00022448"/>
    </source>
</evidence>
<dbReference type="GO" id="GO:0042910">
    <property type="term" value="F:xenobiotic transmembrane transporter activity"/>
    <property type="evidence" value="ECO:0007669"/>
    <property type="project" value="InterPro"/>
</dbReference>
<dbReference type="AlphaFoldDB" id="A0A931IG43"/>
<keyword evidence="6" id="KW-0812">Transmembrane</keyword>
<feature type="transmembrane region" description="Helical" evidence="6">
    <location>
        <begin position="329"/>
        <end position="351"/>
    </location>
</feature>
<evidence type="ECO:0000256" key="3">
    <source>
        <dbReference type="ARBA" id="ARBA00020268"/>
    </source>
</evidence>
<feature type="transmembrane region" description="Helical" evidence="6">
    <location>
        <begin position="114"/>
        <end position="136"/>
    </location>
</feature>
<feature type="transmembrane region" description="Helical" evidence="6">
    <location>
        <begin position="172"/>
        <end position="190"/>
    </location>
</feature>
<evidence type="ECO:0000256" key="1">
    <source>
        <dbReference type="ARBA" id="ARBA00003408"/>
    </source>
</evidence>
<name>A0A931IG43_9NOCA</name>
<organism evidence="7 8">
    <name type="scientific">Nocardia bovistercoris</name>
    <dbReference type="NCBI Taxonomy" id="2785916"/>
    <lineage>
        <taxon>Bacteria</taxon>
        <taxon>Bacillati</taxon>
        <taxon>Actinomycetota</taxon>
        <taxon>Actinomycetes</taxon>
        <taxon>Mycobacteriales</taxon>
        <taxon>Nocardiaceae</taxon>
        <taxon>Nocardia</taxon>
    </lineage>
</organism>
<keyword evidence="6" id="KW-1133">Transmembrane helix</keyword>
<feature type="transmembrane region" description="Helical" evidence="6">
    <location>
        <begin position="222"/>
        <end position="249"/>
    </location>
</feature>
<evidence type="ECO:0000256" key="2">
    <source>
        <dbReference type="ARBA" id="ARBA00010199"/>
    </source>
</evidence>
<comment type="caution">
    <text evidence="7">The sequence shown here is derived from an EMBL/GenBank/DDBJ whole genome shotgun (WGS) entry which is preliminary data.</text>
</comment>
<feature type="transmembrane region" description="Helical" evidence="6">
    <location>
        <begin position="363"/>
        <end position="386"/>
    </location>
</feature>